<dbReference type="PANTHER" id="PTHR33463:SF203">
    <property type="entry name" value="AAA+ ATPASE DOMAIN-CONTAINING PROTEIN"/>
    <property type="match status" value="1"/>
</dbReference>
<dbReference type="AlphaFoldDB" id="A0A392MET9"/>
<reference evidence="3 4" key="1">
    <citation type="journal article" date="2018" name="Front. Plant Sci.">
        <title>Red Clover (Trifolium pratense) and Zigzag Clover (T. medium) - A Picture of Genomic Similarities and Differences.</title>
        <authorList>
            <person name="Dluhosova J."/>
            <person name="Istvanek J."/>
            <person name="Nedelnik J."/>
            <person name="Repkova J."/>
        </authorList>
    </citation>
    <scope>NUCLEOTIDE SEQUENCE [LARGE SCALE GENOMIC DNA]</scope>
    <source>
        <strain evidence="4">cv. 10/8</strain>
        <tissue evidence="3">Leaf</tissue>
    </source>
</reference>
<dbReference type="SUPFAM" id="SSF52540">
    <property type="entry name" value="P-loop containing nucleoside triphosphate hydrolases"/>
    <property type="match status" value="1"/>
</dbReference>
<gene>
    <name evidence="3" type="ORF">A2U01_0006407</name>
</gene>
<dbReference type="InterPro" id="IPR027417">
    <property type="entry name" value="P-loop_NTPase"/>
</dbReference>
<evidence type="ECO:0000259" key="2">
    <source>
        <dbReference type="Pfam" id="PF00931"/>
    </source>
</evidence>
<dbReference type="Pfam" id="PF00931">
    <property type="entry name" value="NB-ARC"/>
    <property type="match status" value="1"/>
</dbReference>
<organism evidence="3 4">
    <name type="scientific">Trifolium medium</name>
    <dbReference type="NCBI Taxonomy" id="97028"/>
    <lineage>
        <taxon>Eukaryota</taxon>
        <taxon>Viridiplantae</taxon>
        <taxon>Streptophyta</taxon>
        <taxon>Embryophyta</taxon>
        <taxon>Tracheophyta</taxon>
        <taxon>Spermatophyta</taxon>
        <taxon>Magnoliopsida</taxon>
        <taxon>eudicotyledons</taxon>
        <taxon>Gunneridae</taxon>
        <taxon>Pentapetalae</taxon>
        <taxon>rosids</taxon>
        <taxon>fabids</taxon>
        <taxon>Fabales</taxon>
        <taxon>Fabaceae</taxon>
        <taxon>Papilionoideae</taxon>
        <taxon>50 kb inversion clade</taxon>
        <taxon>NPAAA clade</taxon>
        <taxon>Hologalegina</taxon>
        <taxon>IRL clade</taxon>
        <taxon>Trifolieae</taxon>
        <taxon>Trifolium</taxon>
    </lineage>
</organism>
<evidence type="ECO:0000256" key="1">
    <source>
        <dbReference type="ARBA" id="ARBA00022821"/>
    </source>
</evidence>
<dbReference type="GO" id="GO:0043531">
    <property type="term" value="F:ADP binding"/>
    <property type="evidence" value="ECO:0007669"/>
    <property type="project" value="InterPro"/>
</dbReference>
<accession>A0A392MET9</accession>
<dbReference type="PANTHER" id="PTHR33463">
    <property type="entry name" value="NB-ARC DOMAIN-CONTAINING PROTEIN-RELATED"/>
    <property type="match status" value="1"/>
</dbReference>
<dbReference type="InterPro" id="IPR002182">
    <property type="entry name" value="NB-ARC"/>
</dbReference>
<evidence type="ECO:0000313" key="4">
    <source>
        <dbReference type="Proteomes" id="UP000265520"/>
    </source>
</evidence>
<comment type="caution">
    <text evidence="3">The sequence shown here is derived from an EMBL/GenBank/DDBJ whole genome shotgun (WGS) entry which is preliminary data.</text>
</comment>
<dbReference type="Proteomes" id="UP000265520">
    <property type="component" value="Unassembled WGS sequence"/>
</dbReference>
<dbReference type="Gene3D" id="3.40.50.300">
    <property type="entry name" value="P-loop containing nucleotide triphosphate hydrolases"/>
    <property type="match status" value="1"/>
</dbReference>
<sequence length="218" mass="24285">MEKKIFDKVARADVGSEKLDLIKLQSQIAGNLNCHFESKDNVESRASQLKNSLMSGGKILIILDDVWSEIPINDIIGTSFGESISSKGCKILLTSTKLCLFLCSLFPEDAYISIRKLIQFAICSQLIHNAESTVRAIFYFLTISSLSLECDENHLTKLHEIIRDVARSMAFTDLKYAILHIRCGSQLPENAGNSTPKLLCLDVESNDARFPEDLVVQT</sequence>
<feature type="domain" description="NB-ARC" evidence="2">
    <location>
        <begin position="5"/>
        <end position="95"/>
    </location>
</feature>
<keyword evidence="1" id="KW-0611">Plant defense</keyword>
<dbReference type="EMBL" id="LXQA010008742">
    <property type="protein sequence ID" value="MCH85559.1"/>
    <property type="molecule type" value="Genomic_DNA"/>
</dbReference>
<dbReference type="InterPro" id="IPR050905">
    <property type="entry name" value="Plant_NBS-LRR"/>
</dbReference>
<protein>
    <submittedName>
        <fullName evidence="3">Disease resistance protein</fullName>
    </submittedName>
</protein>
<name>A0A392MET9_9FABA</name>
<keyword evidence="4" id="KW-1185">Reference proteome</keyword>
<evidence type="ECO:0000313" key="3">
    <source>
        <dbReference type="EMBL" id="MCH85559.1"/>
    </source>
</evidence>
<proteinExistence type="predicted"/>